<proteinExistence type="predicted"/>
<accession>A0A7J8DIR5</accession>
<dbReference type="EMBL" id="JACASE010000012">
    <property type="protein sequence ID" value="KAF6422879.1"/>
    <property type="molecule type" value="Genomic_DNA"/>
</dbReference>
<organism evidence="1 2">
    <name type="scientific">Rousettus aegyptiacus</name>
    <name type="common">Egyptian fruit bat</name>
    <name type="synonym">Pteropus aegyptiacus</name>
    <dbReference type="NCBI Taxonomy" id="9407"/>
    <lineage>
        <taxon>Eukaryota</taxon>
        <taxon>Metazoa</taxon>
        <taxon>Chordata</taxon>
        <taxon>Craniata</taxon>
        <taxon>Vertebrata</taxon>
        <taxon>Euteleostomi</taxon>
        <taxon>Mammalia</taxon>
        <taxon>Eutheria</taxon>
        <taxon>Laurasiatheria</taxon>
        <taxon>Chiroptera</taxon>
        <taxon>Yinpterochiroptera</taxon>
        <taxon>Pteropodoidea</taxon>
        <taxon>Pteropodidae</taxon>
        <taxon>Rousettinae</taxon>
        <taxon>Rousettus</taxon>
    </lineage>
</organism>
<reference evidence="1 2" key="1">
    <citation type="journal article" date="2020" name="Nature">
        <title>Six reference-quality genomes reveal evolution of bat adaptations.</title>
        <authorList>
            <person name="Jebb D."/>
            <person name="Huang Z."/>
            <person name="Pippel M."/>
            <person name="Hughes G.M."/>
            <person name="Lavrichenko K."/>
            <person name="Devanna P."/>
            <person name="Winkler S."/>
            <person name="Jermiin L.S."/>
            <person name="Skirmuntt E.C."/>
            <person name="Katzourakis A."/>
            <person name="Burkitt-Gray L."/>
            <person name="Ray D.A."/>
            <person name="Sullivan K.A.M."/>
            <person name="Roscito J.G."/>
            <person name="Kirilenko B.M."/>
            <person name="Davalos L.M."/>
            <person name="Corthals A.P."/>
            <person name="Power M.L."/>
            <person name="Jones G."/>
            <person name="Ransome R.D."/>
            <person name="Dechmann D.K.N."/>
            <person name="Locatelli A.G."/>
            <person name="Puechmaille S.J."/>
            <person name="Fedrigo O."/>
            <person name="Jarvis E.D."/>
            <person name="Hiller M."/>
            <person name="Vernes S.C."/>
            <person name="Myers E.W."/>
            <person name="Teeling E.C."/>
        </authorList>
    </citation>
    <scope>NUCLEOTIDE SEQUENCE [LARGE SCALE GENOMIC DNA]</scope>
    <source>
        <strain evidence="1">MRouAeg1</strain>
        <tissue evidence="1">Muscle</tissue>
    </source>
</reference>
<evidence type="ECO:0000313" key="1">
    <source>
        <dbReference type="EMBL" id="KAF6422879.1"/>
    </source>
</evidence>
<name>A0A7J8DIR5_ROUAE</name>
<protein>
    <submittedName>
        <fullName evidence="1">Uncharacterized protein</fullName>
    </submittedName>
</protein>
<dbReference type="AlphaFoldDB" id="A0A7J8DIR5"/>
<sequence>MIGKNQKHTMSLGHPLPPIPTPNRCSSTYLIIRSIHRPSAPDTQPICDRDVPPGASAFSHTELCDAVGERSPRCARLCLCAGPVPARAWAASFTRSLRRSLLSRYHPDATHHTLLARVMVSPQVAGVRIMAGRLFTRLDFLEWF</sequence>
<dbReference type="Proteomes" id="UP000593571">
    <property type="component" value="Unassembled WGS sequence"/>
</dbReference>
<keyword evidence="2" id="KW-1185">Reference proteome</keyword>
<evidence type="ECO:0000313" key="2">
    <source>
        <dbReference type="Proteomes" id="UP000593571"/>
    </source>
</evidence>
<gene>
    <name evidence="1" type="ORF">HJG63_008667</name>
</gene>
<comment type="caution">
    <text evidence="1">The sequence shown here is derived from an EMBL/GenBank/DDBJ whole genome shotgun (WGS) entry which is preliminary data.</text>
</comment>